<dbReference type="Pfam" id="PF23899">
    <property type="entry name" value="SU10_portal"/>
    <property type="match status" value="1"/>
</dbReference>
<sequence length="704" mass="79909">MINDEGYNQGSVIVKSAGQLEQEQKQVDKNYAASKRLEDRINEIQESRLAAHIRTVWEQNKRARFKINDRLINCMQLRKGVYDTETLSAIKDMGGSDIFMKITATKCRSASAWVKDIILPTNDKAWALKPTPIADIPEEKVKEIESAAEEQVAYKFQNELMKLQKAGEQITPELEAQMAMEAEKEMNRLRKEVTNEVQKEAKKASGKMETKIEDQLAEGGWAQAMEEFIEDFVTFPSAILKGPINRKRKTLKWQGAKPVVHEETIPTYERTSPFDIYPSPDASETNQGDLIEHLRLRRGDIYALKGVEGYNDNEIDAVLDEYGQSGLKEWLFGENERRELEDKNLWNSSDILIDGLHFWGSVQGKMLLEWGYSIEKVKDPLAEYEIDGILIGSHVIRAVINPDPLSRRPYHKASFQRVQGSWWGMSPPELMEDIQRTCNATARALINNMGMASGPMVGINTSRMAPGDVPQVRPWAQFRFQSDPTGMGNKADPPLYFFQPQSNAGELLKIYNEFEVKADDATNIPRYMYGNEKVGGAGQTFGGLELLMDAASKGIKSAIRHVDRYVLRPAIEMIWYHNMVNNDDPEIMGDTKVIAAGVNGIIAKDQQHARRLELLDRTANPLDMEIIKKTGRRDILEKVFEHMEMDGIVPGKEEFEEEENSEKPPSPEQQKQIFEMKKAEAEAKASEIKLAMAELEFKRMQEAA</sequence>
<dbReference type="AlphaFoldDB" id="A0A545U060"/>
<evidence type="ECO:0000256" key="1">
    <source>
        <dbReference type="SAM" id="MobiDB-lite"/>
    </source>
</evidence>
<evidence type="ECO:0000313" key="3">
    <source>
        <dbReference type="Proteomes" id="UP000315439"/>
    </source>
</evidence>
<organism evidence="2 3">
    <name type="scientific">Aliikangiella coralliicola</name>
    <dbReference type="NCBI Taxonomy" id="2592383"/>
    <lineage>
        <taxon>Bacteria</taxon>
        <taxon>Pseudomonadati</taxon>
        <taxon>Pseudomonadota</taxon>
        <taxon>Gammaproteobacteria</taxon>
        <taxon>Oceanospirillales</taxon>
        <taxon>Pleioneaceae</taxon>
        <taxon>Aliikangiella</taxon>
    </lineage>
</organism>
<reference evidence="2 3" key="1">
    <citation type="submission" date="2019-07" db="EMBL/GenBank/DDBJ databases">
        <title>Draft genome for Aliikangiella sp. M105.</title>
        <authorList>
            <person name="Wang G."/>
        </authorList>
    </citation>
    <scope>NUCLEOTIDE SEQUENCE [LARGE SCALE GENOMIC DNA]</scope>
    <source>
        <strain evidence="2 3">M105</strain>
    </source>
</reference>
<dbReference type="RefSeq" id="WP_142934533.1">
    <property type="nucleotide sequence ID" value="NZ_ML660171.1"/>
</dbReference>
<keyword evidence="3" id="KW-1185">Reference proteome</keyword>
<feature type="region of interest" description="Disordered" evidence="1">
    <location>
        <begin position="652"/>
        <end position="678"/>
    </location>
</feature>
<name>A0A545U060_9GAMM</name>
<proteinExistence type="predicted"/>
<comment type="caution">
    <text evidence="2">The sequence shown here is derived from an EMBL/GenBank/DDBJ whole genome shotgun (WGS) entry which is preliminary data.</text>
</comment>
<protein>
    <recommendedName>
        <fullName evidence="4">Portal protein</fullName>
    </recommendedName>
</protein>
<dbReference type="EMBL" id="VIKS01000015">
    <property type="protein sequence ID" value="TQV82854.1"/>
    <property type="molecule type" value="Genomic_DNA"/>
</dbReference>
<dbReference type="InterPro" id="IPR056909">
    <property type="entry name" value="SU10_portal"/>
</dbReference>
<dbReference type="OrthoDB" id="6105065at2"/>
<gene>
    <name evidence="2" type="ORF">FLL46_24095</name>
</gene>
<accession>A0A545U060</accession>
<dbReference type="Proteomes" id="UP000315439">
    <property type="component" value="Unassembled WGS sequence"/>
</dbReference>
<evidence type="ECO:0000313" key="2">
    <source>
        <dbReference type="EMBL" id="TQV82854.1"/>
    </source>
</evidence>
<evidence type="ECO:0008006" key="4">
    <source>
        <dbReference type="Google" id="ProtNLM"/>
    </source>
</evidence>